<accession>A0ABP8MM09</accession>
<reference evidence="2" key="1">
    <citation type="journal article" date="2019" name="Int. J. Syst. Evol. Microbiol.">
        <title>The Global Catalogue of Microorganisms (GCM) 10K type strain sequencing project: providing services to taxonomists for standard genome sequencing and annotation.</title>
        <authorList>
            <consortium name="The Broad Institute Genomics Platform"/>
            <consortium name="The Broad Institute Genome Sequencing Center for Infectious Disease"/>
            <person name="Wu L."/>
            <person name="Ma J."/>
        </authorList>
    </citation>
    <scope>NUCLEOTIDE SEQUENCE [LARGE SCALE GENOMIC DNA]</scope>
    <source>
        <strain evidence="2">JCM 17759</strain>
    </source>
</reference>
<organism evidence="1 2">
    <name type="scientific">Novipirellula rosea</name>
    <dbReference type="NCBI Taxonomy" id="1031540"/>
    <lineage>
        <taxon>Bacteria</taxon>
        <taxon>Pseudomonadati</taxon>
        <taxon>Planctomycetota</taxon>
        <taxon>Planctomycetia</taxon>
        <taxon>Pirellulales</taxon>
        <taxon>Pirellulaceae</taxon>
        <taxon>Novipirellula</taxon>
    </lineage>
</organism>
<dbReference type="EMBL" id="BAABGA010000023">
    <property type="protein sequence ID" value="GAA4451178.1"/>
    <property type="molecule type" value="Genomic_DNA"/>
</dbReference>
<evidence type="ECO:0000313" key="2">
    <source>
        <dbReference type="Proteomes" id="UP001500840"/>
    </source>
</evidence>
<proteinExistence type="predicted"/>
<name>A0ABP8MM09_9BACT</name>
<evidence type="ECO:0000313" key="1">
    <source>
        <dbReference type="EMBL" id="GAA4451178.1"/>
    </source>
</evidence>
<protein>
    <submittedName>
        <fullName evidence="1">Uncharacterized protein</fullName>
    </submittedName>
</protein>
<dbReference type="Proteomes" id="UP001500840">
    <property type="component" value="Unassembled WGS sequence"/>
</dbReference>
<sequence length="45" mass="4727">MILPDKCAADFAATWDPSGTAALGNRFEGVGEEAIELIMAGVTMR</sequence>
<comment type="caution">
    <text evidence="1">The sequence shown here is derived from an EMBL/GenBank/DDBJ whole genome shotgun (WGS) entry which is preliminary data.</text>
</comment>
<gene>
    <name evidence="1" type="ORF">GCM10023156_18470</name>
</gene>
<keyword evidence="2" id="KW-1185">Reference proteome</keyword>